<reference evidence="2 4" key="1">
    <citation type="journal article" date="2014" name="Genome Announc.">
        <title>Draft Genome Sequence of Bacillus alcalophilus AV1934, a Classic Alkaliphile Isolated from Human Feces in 1934.</title>
        <authorList>
            <person name="Attie O."/>
            <person name="Jayaprakash A."/>
            <person name="Shah H."/>
            <person name="Paulsen I.T."/>
            <person name="Morino M."/>
            <person name="Takahashi Y."/>
            <person name="Narumi I."/>
            <person name="Sachidanandam R."/>
            <person name="Satoh K."/>
            <person name="Ito M."/>
            <person name="Krulwich T.A."/>
        </authorList>
    </citation>
    <scope>NUCLEOTIDE SEQUENCE [LARGE SCALE GENOMIC DNA]</scope>
    <source>
        <strain evidence="2 4">AV1934</strain>
    </source>
</reference>
<feature type="transmembrane region" description="Helical" evidence="1">
    <location>
        <begin position="9"/>
        <end position="28"/>
    </location>
</feature>
<dbReference type="EMBL" id="JALP01000046">
    <property type="protein sequence ID" value="THG91780.1"/>
    <property type="molecule type" value="Genomic_DNA"/>
</dbReference>
<dbReference type="OrthoDB" id="2960905at2"/>
<dbReference type="eggNOG" id="COG4856">
    <property type="taxonomic scope" value="Bacteria"/>
</dbReference>
<dbReference type="AlphaFoldDB" id="A0A094WDH1"/>
<reference evidence="3 5" key="2">
    <citation type="submission" date="2014-01" db="EMBL/GenBank/DDBJ databases">
        <title>Draft genome sequencing of Bacillus alcalophilus CGMCC 1.3604.</title>
        <authorList>
            <person name="Yang J."/>
            <person name="Diao L."/>
            <person name="Yang S."/>
        </authorList>
    </citation>
    <scope>NUCLEOTIDE SEQUENCE [LARGE SCALE GENOMIC DNA]</scope>
    <source>
        <strain evidence="3 5">CGMCC 1.3604</strain>
    </source>
</reference>
<protein>
    <recommendedName>
        <fullName evidence="6">YbbR-like domain-containing protein YbbR</fullName>
    </recommendedName>
</protein>
<evidence type="ECO:0000313" key="5">
    <source>
        <dbReference type="Proteomes" id="UP000297014"/>
    </source>
</evidence>
<dbReference type="EMBL" id="ALPT02000103">
    <property type="protein sequence ID" value="KGA95789.1"/>
    <property type="molecule type" value="Genomic_DNA"/>
</dbReference>
<keyword evidence="1" id="KW-1133">Transmembrane helix</keyword>
<comment type="caution">
    <text evidence="2">The sequence shown here is derived from an EMBL/GenBank/DDBJ whole genome shotgun (WGS) entry which is preliminary data.</text>
</comment>
<dbReference type="InterPro" id="IPR053154">
    <property type="entry name" value="c-di-AMP_regulator"/>
</dbReference>
<keyword evidence="4" id="KW-1185">Reference proteome</keyword>
<proteinExistence type="predicted"/>
<name>A0A094WDH1_ALKAL</name>
<keyword evidence="1" id="KW-0472">Membrane</keyword>
<evidence type="ECO:0000313" key="2">
    <source>
        <dbReference type="EMBL" id="KGA95789.1"/>
    </source>
</evidence>
<dbReference type="RefSeq" id="WP_003320541.1">
    <property type="nucleotide sequence ID" value="NZ_ALPT02000103.1"/>
</dbReference>
<keyword evidence="1" id="KW-0812">Transmembrane</keyword>
<dbReference type="PANTHER" id="PTHR37804:SF1">
    <property type="entry name" value="CDAA REGULATORY PROTEIN CDAR"/>
    <property type="match status" value="1"/>
</dbReference>
<dbReference type="Proteomes" id="UP000002754">
    <property type="component" value="Unassembled WGS sequence"/>
</dbReference>
<dbReference type="InterPro" id="IPR012505">
    <property type="entry name" value="YbbR"/>
</dbReference>
<dbReference type="Gene3D" id="2.170.120.30">
    <property type="match status" value="2"/>
</dbReference>
<evidence type="ECO:0000313" key="3">
    <source>
        <dbReference type="EMBL" id="THG91780.1"/>
    </source>
</evidence>
<dbReference type="Gene3D" id="2.170.120.40">
    <property type="entry name" value="YbbR-like domain"/>
    <property type="match status" value="2"/>
</dbReference>
<dbReference type="Proteomes" id="UP000297014">
    <property type="component" value="Unassembled WGS sequence"/>
</dbReference>
<gene>
    <name evidence="3" type="ORF">AJ85_01805</name>
    <name evidence="2" type="ORF">BALCAV_0220320</name>
</gene>
<accession>A0A094WDH1</accession>
<dbReference type="PANTHER" id="PTHR37804">
    <property type="entry name" value="CDAA REGULATORY PROTEIN CDAR"/>
    <property type="match status" value="1"/>
</dbReference>
<evidence type="ECO:0000256" key="1">
    <source>
        <dbReference type="SAM" id="Phobius"/>
    </source>
</evidence>
<evidence type="ECO:0000313" key="4">
    <source>
        <dbReference type="Proteomes" id="UP000002754"/>
    </source>
</evidence>
<dbReference type="Pfam" id="PF07949">
    <property type="entry name" value="YbbR"/>
    <property type="match status" value="4"/>
</dbReference>
<evidence type="ECO:0008006" key="6">
    <source>
        <dbReference type="Google" id="ProtNLM"/>
    </source>
</evidence>
<sequence>MDKLFNSHWFVKIISFFIALMLFTMVNLDNINNQPGLLPTLSSSTHTVGEVPLTVYYDEENYSLIDQTETVQVTLTGSQTSIQMFQMMRPSYEVFVDVTAQEEGTHTLQVEHRGFRNDVTVAIVPEYARVVLQEKQTYSLPVTVELVNEEEVEEGYSVGTPIVTPVNVTVKAARDAVAEVATAKAYVNISEADGPVEDTVPVKLYDRNGNELSLETEPSIVEVKVPITSPNKTVPIKITREGELPDDLSLESLVVEPREVTIFGSAEVIDEIDVLEGIILELSELEDGEPVELEIPLPEGIEQVEPETILVTPTISEKVDREFEDISLEIVGESAGTTVSLASGEPSTITVLARGALSRLEELTREDIQVFIDVSQEGEGEHEVDVQVNGPRDFAFVASQNTITVNIRLEESDD</sequence>
<dbReference type="STRING" id="1218173.BALCAV_0220320"/>
<organism evidence="2 4">
    <name type="scientific">Alkalihalobacillus alcalophilus ATCC 27647 = CGMCC 1.3604</name>
    <dbReference type="NCBI Taxonomy" id="1218173"/>
    <lineage>
        <taxon>Bacteria</taxon>
        <taxon>Bacillati</taxon>
        <taxon>Bacillota</taxon>
        <taxon>Bacilli</taxon>
        <taxon>Bacillales</taxon>
        <taxon>Bacillaceae</taxon>
        <taxon>Alkalihalobacillus</taxon>
    </lineage>
</organism>